<dbReference type="Pfam" id="PF07596">
    <property type="entry name" value="SBP_bac_10"/>
    <property type="match status" value="1"/>
</dbReference>
<gene>
    <name evidence="3" type="ORF">KIH39_16835</name>
</gene>
<reference evidence="3" key="1">
    <citation type="submission" date="2021-05" db="EMBL/GenBank/DDBJ databases">
        <title>Complete genome sequence of the cellulolytic planctomycete Telmatocola sphagniphila SP2T and characterization of the first cellulase from planctomycetes.</title>
        <authorList>
            <person name="Rakitin A.L."/>
            <person name="Beletsky A.V."/>
            <person name="Naumoff D.G."/>
            <person name="Kulichevskaya I.S."/>
            <person name="Mardanov A.V."/>
            <person name="Ravin N.V."/>
            <person name="Dedysh S.N."/>
        </authorList>
    </citation>
    <scope>NUCLEOTIDE SEQUENCE</scope>
    <source>
        <strain evidence="3">SP2T</strain>
    </source>
</reference>
<dbReference type="NCBIfam" id="TIGR02532">
    <property type="entry name" value="IV_pilin_GFxxxE"/>
    <property type="match status" value="1"/>
</dbReference>
<dbReference type="InterPro" id="IPR027558">
    <property type="entry name" value="Pre_pil_HX9DG_C"/>
</dbReference>
<dbReference type="PANTHER" id="PTHR30093:SF2">
    <property type="entry name" value="TYPE II SECRETION SYSTEM PROTEIN H"/>
    <property type="match status" value="1"/>
</dbReference>
<feature type="domain" description="DUF1559" evidence="2">
    <location>
        <begin position="31"/>
        <end position="318"/>
    </location>
</feature>
<dbReference type="PANTHER" id="PTHR30093">
    <property type="entry name" value="GENERAL SECRETION PATHWAY PROTEIN G"/>
    <property type="match status" value="1"/>
</dbReference>
<accession>A0A8E6B9X3</accession>
<dbReference type="Gene3D" id="3.30.700.10">
    <property type="entry name" value="Glycoprotein, Type 4 Pilin"/>
    <property type="match status" value="1"/>
</dbReference>
<keyword evidence="1" id="KW-0812">Transmembrane</keyword>
<dbReference type="Proteomes" id="UP000676194">
    <property type="component" value="Chromosome"/>
</dbReference>
<dbReference type="EMBL" id="CP074694">
    <property type="protein sequence ID" value="QVL34935.1"/>
    <property type="molecule type" value="Genomic_DNA"/>
</dbReference>
<sequence>MTKRNGFTLIELLVVIAIIAILIGLLLPAVQKVREAAARAQCSNNLKQIGLALHNYESANGYFPTAYKMLSTSDPAAPAGTGTFGPSVLVLILPYLEQDNLYAKIDITKAALNPVNMPANNSAYSTSVKAFLCPSTPAPTTVDYSNELSNSFNNFGITVSFPTGLIFGRADYAPDAGMQAEEPGININAGASIICQPPDGPVRITAITDGTSNTMMIVEDAGRPTWYGSKGPALVSGYSGAAGTTPQGGGGWADPLNYIATNGADPLGTGIAAGGNFMGIPAAPWSCGNGCSNDSEVFAFHTGGSNVCFGDGSVRFVKNGLTMGQMQALLSRAGGEIINFEY</sequence>
<proteinExistence type="predicted"/>
<organism evidence="3 4">
    <name type="scientific">Telmatocola sphagniphila</name>
    <dbReference type="NCBI Taxonomy" id="1123043"/>
    <lineage>
        <taxon>Bacteria</taxon>
        <taxon>Pseudomonadati</taxon>
        <taxon>Planctomycetota</taxon>
        <taxon>Planctomycetia</taxon>
        <taxon>Gemmatales</taxon>
        <taxon>Gemmataceae</taxon>
    </lineage>
</organism>
<dbReference type="AlphaFoldDB" id="A0A8E6B9X3"/>
<dbReference type="InterPro" id="IPR045584">
    <property type="entry name" value="Pilin-like"/>
</dbReference>
<evidence type="ECO:0000259" key="2">
    <source>
        <dbReference type="Pfam" id="PF07596"/>
    </source>
</evidence>
<dbReference type="NCBIfam" id="TIGR04294">
    <property type="entry name" value="pre_pil_HX9DG"/>
    <property type="match status" value="1"/>
</dbReference>
<dbReference type="InterPro" id="IPR011453">
    <property type="entry name" value="DUF1559"/>
</dbReference>
<evidence type="ECO:0000313" key="4">
    <source>
        <dbReference type="Proteomes" id="UP000676194"/>
    </source>
</evidence>
<dbReference type="InterPro" id="IPR012902">
    <property type="entry name" value="N_methyl_site"/>
</dbReference>
<protein>
    <submittedName>
        <fullName evidence="3">DUF1559 domain-containing protein</fullName>
    </submittedName>
</protein>
<evidence type="ECO:0000313" key="3">
    <source>
        <dbReference type="EMBL" id="QVL34935.1"/>
    </source>
</evidence>
<name>A0A8E6B9X3_9BACT</name>
<dbReference type="Pfam" id="PF07963">
    <property type="entry name" value="N_methyl"/>
    <property type="match status" value="1"/>
</dbReference>
<keyword evidence="1" id="KW-1133">Transmembrane helix</keyword>
<feature type="transmembrane region" description="Helical" evidence="1">
    <location>
        <begin position="12"/>
        <end position="30"/>
    </location>
</feature>
<keyword evidence="4" id="KW-1185">Reference proteome</keyword>
<evidence type="ECO:0000256" key="1">
    <source>
        <dbReference type="SAM" id="Phobius"/>
    </source>
</evidence>
<dbReference type="SUPFAM" id="SSF54523">
    <property type="entry name" value="Pili subunits"/>
    <property type="match status" value="1"/>
</dbReference>
<dbReference type="KEGG" id="tsph:KIH39_16835"/>
<keyword evidence="1" id="KW-0472">Membrane</keyword>